<organism evidence="3 4">
    <name type="scientific">Lactiplantibacillus plantarum WJL</name>
    <dbReference type="NCBI Taxonomy" id="1350466"/>
    <lineage>
        <taxon>Bacteria</taxon>
        <taxon>Bacillati</taxon>
        <taxon>Bacillota</taxon>
        <taxon>Bacilli</taxon>
        <taxon>Lactobacillales</taxon>
        <taxon>Lactobacillaceae</taxon>
        <taxon>Lactiplantibacillus</taxon>
    </lineage>
</organism>
<feature type="region of interest" description="Disordered" evidence="2">
    <location>
        <begin position="53"/>
        <end position="72"/>
    </location>
</feature>
<gene>
    <name evidence="3" type="ORF">WJL_2507</name>
</gene>
<dbReference type="EMBL" id="LKLZ01000009">
    <property type="protein sequence ID" value="KPN42567.1"/>
    <property type="molecule type" value="Genomic_DNA"/>
</dbReference>
<name>A0A837P5P5_LACPN</name>
<dbReference type="Pfam" id="PF19258">
    <property type="entry name" value="KxYKxGKxW_sig"/>
    <property type="match status" value="1"/>
</dbReference>
<sequence>MEQVKKRYKMYKSGKMWLFAGITLVTLNMNVVTGRADESTHVEALTEPAVATLSEGNAEQQSPVTDAMDESAMSELVTEAQPIKVQAAEEQYTDEIVNQSDDEHANSDQVSVPVTDQVDSETPVPSDEHTATLDTHPNQSTTDDSE</sequence>
<evidence type="ECO:0000313" key="3">
    <source>
        <dbReference type="EMBL" id="KPN42567.1"/>
    </source>
</evidence>
<comment type="caution">
    <text evidence="3">The sequence shown here is derived from an EMBL/GenBank/DDBJ whole genome shotgun (WGS) entry which is preliminary data.</text>
</comment>
<dbReference type="RefSeq" id="WP_022638569.1">
    <property type="nucleotide sequence ID" value="NZ_AUTE01000037.1"/>
</dbReference>
<feature type="compositionally biased region" description="Polar residues" evidence="2">
    <location>
        <begin position="54"/>
        <end position="64"/>
    </location>
</feature>
<reference evidence="3 4" key="1">
    <citation type="submission" date="2015-10" db="EMBL/GenBank/DDBJ databases">
        <title>Resequencing of Lactobacillus plantarum WJL strain genome.</title>
        <authorList>
            <person name="Martino M.E."/>
        </authorList>
    </citation>
    <scope>NUCLEOTIDE SEQUENCE [LARGE SCALE GENOMIC DNA]</scope>
    <source>
        <strain evidence="3 4">WJL</strain>
    </source>
</reference>
<dbReference type="AlphaFoldDB" id="A0A837P5P5"/>
<evidence type="ECO:0000313" key="4">
    <source>
        <dbReference type="Proteomes" id="UP000050511"/>
    </source>
</evidence>
<dbReference type="InterPro" id="IPR022263">
    <property type="entry name" value="KxYKxGKxW"/>
</dbReference>
<keyword evidence="1" id="KW-0732">Signal</keyword>
<evidence type="ECO:0000256" key="1">
    <source>
        <dbReference type="ARBA" id="ARBA00022729"/>
    </source>
</evidence>
<feature type="region of interest" description="Disordered" evidence="2">
    <location>
        <begin position="90"/>
        <end position="146"/>
    </location>
</feature>
<evidence type="ECO:0000256" key="2">
    <source>
        <dbReference type="SAM" id="MobiDB-lite"/>
    </source>
</evidence>
<feature type="compositionally biased region" description="Polar residues" evidence="2">
    <location>
        <begin position="132"/>
        <end position="146"/>
    </location>
</feature>
<proteinExistence type="predicted"/>
<protein>
    <recommendedName>
        <fullName evidence="5">Cell surface protein</fullName>
    </recommendedName>
</protein>
<dbReference type="Proteomes" id="UP000050511">
    <property type="component" value="Unassembled WGS sequence"/>
</dbReference>
<dbReference type="NCBIfam" id="TIGR03715">
    <property type="entry name" value="KxYKxGKxW"/>
    <property type="match status" value="1"/>
</dbReference>
<accession>A0A837P5P5</accession>
<evidence type="ECO:0008006" key="5">
    <source>
        <dbReference type="Google" id="ProtNLM"/>
    </source>
</evidence>